<dbReference type="EnsemblMetazoa" id="CJA23270.1">
    <property type="protein sequence ID" value="CJA23270.1"/>
    <property type="gene ID" value="WBGene00178842"/>
</dbReference>
<keyword evidence="3" id="KW-1185">Reference proteome</keyword>
<sequence length="132" mass="14859">MLHFRNQRVLHNNSTPREAPEADAPEAGDAEQAVPRMRGTHRVHVQGHKVRDRGLIGNSATVPVDNGTETDDTQDQPERCERKQWTRNGLSRTRSVPTTVFPFSLILSLSIHSFSGNSTLWVTHVIENKLNE</sequence>
<name>A0A8R1I582_CAEJA</name>
<evidence type="ECO:0000256" key="1">
    <source>
        <dbReference type="SAM" id="MobiDB-lite"/>
    </source>
</evidence>
<protein>
    <submittedName>
        <fullName evidence="2">Uncharacterized protein</fullName>
    </submittedName>
</protein>
<evidence type="ECO:0000313" key="3">
    <source>
        <dbReference type="Proteomes" id="UP000005237"/>
    </source>
</evidence>
<feature type="region of interest" description="Disordered" evidence="1">
    <location>
        <begin position="1"/>
        <end position="93"/>
    </location>
</feature>
<organism evidence="2 3">
    <name type="scientific">Caenorhabditis japonica</name>
    <dbReference type="NCBI Taxonomy" id="281687"/>
    <lineage>
        <taxon>Eukaryota</taxon>
        <taxon>Metazoa</taxon>
        <taxon>Ecdysozoa</taxon>
        <taxon>Nematoda</taxon>
        <taxon>Chromadorea</taxon>
        <taxon>Rhabditida</taxon>
        <taxon>Rhabditina</taxon>
        <taxon>Rhabditomorpha</taxon>
        <taxon>Rhabditoidea</taxon>
        <taxon>Rhabditidae</taxon>
        <taxon>Peloderinae</taxon>
        <taxon>Caenorhabditis</taxon>
    </lineage>
</organism>
<evidence type="ECO:0000313" key="2">
    <source>
        <dbReference type="EnsemblMetazoa" id="CJA23270.1"/>
    </source>
</evidence>
<accession>A0A8R1I582</accession>
<dbReference type="AlphaFoldDB" id="A0A8R1I582"/>
<reference evidence="2" key="2">
    <citation type="submission" date="2022-06" db="UniProtKB">
        <authorList>
            <consortium name="EnsemblMetazoa"/>
        </authorList>
    </citation>
    <scope>IDENTIFICATION</scope>
    <source>
        <strain evidence="2">DF5081</strain>
    </source>
</reference>
<reference evidence="3" key="1">
    <citation type="submission" date="2010-08" db="EMBL/GenBank/DDBJ databases">
        <authorList>
            <consortium name="Caenorhabditis japonica Sequencing Consortium"/>
            <person name="Wilson R.K."/>
        </authorList>
    </citation>
    <scope>NUCLEOTIDE SEQUENCE [LARGE SCALE GENOMIC DNA]</scope>
    <source>
        <strain evidence="3">DF5081</strain>
    </source>
</reference>
<proteinExistence type="predicted"/>
<dbReference type="Proteomes" id="UP000005237">
    <property type="component" value="Unassembled WGS sequence"/>
</dbReference>
<feature type="compositionally biased region" description="Basic residues" evidence="1">
    <location>
        <begin position="38"/>
        <end position="51"/>
    </location>
</feature>